<accession>A0ABW8C2S2</accession>
<name>A0ABW8C2S2_9ACTN</name>
<dbReference type="GO" id="GO:0004527">
    <property type="term" value="F:exonuclease activity"/>
    <property type="evidence" value="ECO:0007669"/>
    <property type="project" value="UniProtKB-KW"/>
</dbReference>
<evidence type="ECO:0000256" key="3">
    <source>
        <dbReference type="ARBA" id="ARBA00022839"/>
    </source>
</evidence>
<dbReference type="RefSeq" id="WP_399646278.1">
    <property type="nucleotide sequence ID" value="NZ_JBITYG010000002.1"/>
</dbReference>
<reference evidence="5 6" key="1">
    <citation type="submission" date="2024-10" db="EMBL/GenBank/DDBJ databases">
        <title>The Natural Products Discovery Center: Release of the First 8490 Sequenced Strains for Exploring Actinobacteria Biosynthetic Diversity.</title>
        <authorList>
            <person name="Kalkreuter E."/>
            <person name="Kautsar S.A."/>
            <person name="Yang D."/>
            <person name="Bader C.D."/>
            <person name="Teijaro C.N."/>
            <person name="Fluegel L."/>
            <person name="Davis C.M."/>
            <person name="Simpson J.R."/>
            <person name="Lauterbach L."/>
            <person name="Steele A.D."/>
            <person name="Gui C."/>
            <person name="Meng S."/>
            <person name="Li G."/>
            <person name="Viehrig K."/>
            <person name="Ye F."/>
            <person name="Su P."/>
            <person name="Kiefer A.F."/>
            <person name="Nichols A."/>
            <person name="Cepeda A.J."/>
            <person name="Yan W."/>
            <person name="Fan B."/>
            <person name="Jiang Y."/>
            <person name="Adhikari A."/>
            <person name="Zheng C.-J."/>
            <person name="Schuster L."/>
            <person name="Cowan T.M."/>
            <person name="Smanski M.J."/>
            <person name="Chevrette M.G."/>
            <person name="De Carvalho L.P.S."/>
            <person name="Shen B."/>
        </authorList>
    </citation>
    <scope>NUCLEOTIDE SEQUENCE [LARGE SCALE GENOMIC DNA]</scope>
    <source>
        <strain evidence="5 6">NPDC053399</strain>
    </source>
</reference>
<evidence type="ECO:0000256" key="2">
    <source>
        <dbReference type="ARBA" id="ARBA00022801"/>
    </source>
</evidence>
<keyword evidence="3 5" id="KW-0269">Exonuclease</keyword>
<comment type="caution">
    <text evidence="5">The sequence shown here is derived from an EMBL/GenBank/DDBJ whole genome shotgun (WGS) entry which is preliminary data.</text>
</comment>
<dbReference type="InterPro" id="IPR036397">
    <property type="entry name" value="RNaseH_sf"/>
</dbReference>
<dbReference type="CDD" id="cd06127">
    <property type="entry name" value="DEDDh"/>
    <property type="match status" value="1"/>
</dbReference>
<dbReference type="SUPFAM" id="SSF53098">
    <property type="entry name" value="Ribonuclease H-like"/>
    <property type="match status" value="1"/>
</dbReference>
<sequence length="200" mass="21621">MNVTAWPPLVVVDVEGNAARPPDLVEVAVLPVTGGTLHIDQQREWLIRPPTAIPPHIVRIHGITNESLTTAPAWGQVSEAIRAALDGAWLVAHNATVEYDALTRHLPGWKPAGVIDTLRLARATYPDAGGHGLDALIQHLQLPVTAIPGQRHRAGFDAHATGLLLLDLAAHYETWDELTGVAVPTTMPGHRPDPQEETLW</sequence>
<protein>
    <submittedName>
        <fullName evidence="5">Exonuclease domain-containing protein</fullName>
    </submittedName>
</protein>
<keyword evidence="2" id="KW-0378">Hydrolase</keyword>
<evidence type="ECO:0000313" key="6">
    <source>
        <dbReference type="Proteomes" id="UP001614394"/>
    </source>
</evidence>
<dbReference type="Pfam" id="PF00929">
    <property type="entry name" value="RNase_T"/>
    <property type="match status" value="1"/>
</dbReference>
<organism evidence="5 6">
    <name type="scientific">Streptomyces fildesensis</name>
    <dbReference type="NCBI Taxonomy" id="375757"/>
    <lineage>
        <taxon>Bacteria</taxon>
        <taxon>Bacillati</taxon>
        <taxon>Actinomycetota</taxon>
        <taxon>Actinomycetes</taxon>
        <taxon>Kitasatosporales</taxon>
        <taxon>Streptomycetaceae</taxon>
        <taxon>Streptomyces</taxon>
    </lineage>
</organism>
<evidence type="ECO:0000259" key="4">
    <source>
        <dbReference type="SMART" id="SM00479"/>
    </source>
</evidence>
<dbReference type="Proteomes" id="UP001614394">
    <property type="component" value="Unassembled WGS sequence"/>
</dbReference>
<dbReference type="SMART" id="SM00479">
    <property type="entry name" value="EXOIII"/>
    <property type="match status" value="1"/>
</dbReference>
<gene>
    <name evidence="5" type="ORF">ACIGXA_09410</name>
</gene>
<dbReference type="InterPro" id="IPR012337">
    <property type="entry name" value="RNaseH-like_sf"/>
</dbReference>
<dbReference type="InterPro" id="IPR013520">
    <property type="entry name" value="Ribonucl_H"/>
</dbReference>
<keyword evidence="1" id="KW-0540">Nuclease</keyword>
<keyword evidence="6" id="KW-1185">Reference proteome</keyword>
<evidence type="ECO:0000313" key="5">
    <source>
        <dbReference type="EMBL" id="MFI9100733.1"/>
    </source>
</evidence>
<dbReference type="Gene3D" id="3.30.420.10">
    <property type="entry name" value="Ribonuclease H-like superfamily/Ribonuclease H"/>
    <property type="match status" value="1"/>
</dbReference>
<evidence type="ECO:0000256" key="1">
    <source>
        <dbReference type="ARBA" id="ARBA00022722"/>
    </source>
</evidence>
<proteinExistence type="predicted"/>
<feature type="domain" description="Exonuclease" evidence="4">
    <location>
        <begin position="8"/>
        <end position="174"/>
    </location>
</feature>
<dbReference type="EMBL" id="JBITYG010000002">
    <property type="protein sequence ID" value="MFI9100733.1"/>
    <property type="molecule type" value="Genomic_DNA"/>
</dbReference>
<dbReference type="PANTHER" id="PTHR30231">
    <property type="entry name" value="DNA POLYMERASE III SUBUNIT EPSILON"/>
    <property type="match status" value="1"/>
</dbReference>
<dbReference type="PANTHER" id="PTHR30231:SF4">
    <property type="entry name" value="PROTEIN NEN2"/>
    <property type="match status" value="1"/>
</dbReference>